<dbReference type="GO" id="GO:0030976">
    <property type="term" value="F:thiamine pyrophosphate binding"/>
    <property type="evidence" value="ECO:0007669"/>
    <property type="project" value="InterPro"/>
</dbReference>
<evidence type="ECO:0000256" key="7">
    <source>
        <dbReference type="ARBA" id="ARBA00042984"/>
    </source>
</evidence>
<evidence type="ECO:0000256" key="6">
    <source>
        <dbReference type="ARBA" id="ARBA00040267"/>
    </source>
</evidence>
<evidence type="ECO:0000256" key="2">
    <source>
        <dbReference type="ARBA" id="ARBA00006936"/>
    </source>
</evidence>
<dbReference type="PANTHER" id="PTHR23152:SF4">
    <property type="entry name" value="2-OXOADIPATE DEHYDROGENASE COMPLEX COMPONENT E1"/>
    <property type="match status" value="1"/>
</dbReference>
<dbReference type="GO" id="GO:0004591">
    <property type="term" value="F:oxoglutarate dehydrogenase (succinyl-transferring) activity"/>
    <property type="evidence" value="ECO:0007669"/>
    <property type="project" value="TreeGrafter"/>
</dbReference>
<accession>A0AAV5TN75</accession>
<comment type="function">
    <text evidence="5">The 2-oxoglutarate dehydrogenase complex catalyzes the overall conversion of 2-oxoglutarate to succinyl-CoA and CO(2). It contains multiple copies of three enzymatic components: 2-oxoglutarate dehydrogenase (E1), dihydrolipoamide succinyltransferase (E2) and lipoamide dehydrogenase (E3).</text>
</comment>
<dbReference type="Gene3D" id="1.10.287.1150">
    <property type="entry name" value="TPP helical domain"/>
    <property type="match status" value="1"/>
</dbReference>
<dbReference type="GO" id="GO:0045252">
    <property type="term" value="C:oxoglutarate dehydrogenase complex"/>
    <property type="evidence" value="ECO:0007669"/>
    <property type="project" value="TreeGrafter"/>
</dbReference>
<dbReference type="AlphaFoldDB" id="A0AAV5TN75"/>
<dbReference type="GO" id="GO:0005739">
    <property type="term" value="C:mitochondrion"/>
    <property type="evidence" value="ECO:0007669"/>
    <property type="project" value="TreeGrafter"/>
</dbReference>
<keyword evidence="3" id="KW-0560">Oxidoreductase</keyword>
<evidence type="ECO:0000256" key="3">
    <source>
        <dbReference type="ARBA" id="ARBA00023002"/>
    </source>
</evidence>
<dbReference type="SUPFAM" id="SSF52518">
    <property type="entry name" value="Thiamin diphosphate-binding fold (THDP-binding)"/>
    <property type="match status" value="1"/>
</dbReference>
<dbReference type="Gene3D" id="3.40.50.970">
    <property type="match status" value="1"/>
</dbReference>
<dbReference type="Proteomes" id="UP001432027">
    <property type="component" value="Unassembled WGS sequence"/>
</dbReference>
<reference evidence="9" key="1">
    <citation type="submission" date="2023-10" db="EMBL/GenBank/DDBJ databases">
        <title>Genome assembly of Pristionchus species.</title>
        <authorList>
            <person name="Yoshida K."/>
            <person name="Sommer R.J."/>
        </authorList>
    </citation>
    <scope>NUCLEOTIDE SEQUENCE</scope>
    <source>
        <strain evidence="9">RS0144</strain>
    </source>
</reference>
<feature type="non-terminal residue" evidence="9">
    <location>
        <position position="1"/>
    </location>
</feature>
<evidence type="ECO:0000259" key="8">
    <source>
        <dbReference type="Pfam" id="PF16078"/>
    </source>
</evidence>
<comment type="similarity">
    <text evidence="2">Belongs to the alpha-ketoglutarate dehydrogenase family.</text>
</comment>
<dbReference type="InterPro" id="IPR011603">
    <property type="entry name" value="2oxoglutarate_DH_E1"/>
</dbReference>
<evidence type="ECO:0000256" key="1">
    <source>
        <dbReference type="ARBA" id="ARBA00001964"/>
    </source>
</evidence>
<dbReference type="PANTHER" id="PTHR23152">
    <property type="entry name" value="2-OXOGLUTARATE DEHYDROGENASE"/>
    <property type="match status" value="1"/>
</dbReference>
<evidence type="ECO:0000313" key="10">
    <source>
        <dbReference type="Proteomes" id="UP001432027"/>
    </source>
</evidence>
<evidence type="ECO:0000256" key="4">
    <source>
        <dbReference type="ARBA" id="ARBA00023052"/>
    </source>
</evidence>
<dbReference type="EMBL" id="BTSX01000004">
    <property type="protein sequence ID" value="GMS95707.1"/>
    <property type="molecule type" value="Genomic_DNA"/>
</dbReference>
<comment type="caution">
    <text evidence="9">The sequence shown here is derived from an EMBL/GenBank/DDBJ whole genome shotgun (WGS) entry which is preliminary data.</text>
</comment>
<dbReference type="Pfam" id="PF16078">
    <property type="entry name" value="2-oxogl_dehyd_N"/>
    <property type="match status" value="1"/>
</dbReference>
<dbReference type="InterPro" id="IPR032106">
    <property type="entry name" value="2-oxogl_dehyd_N"/>
</dbReference>
<feature type="domain" description="2-oxoglutarate dehydrogenase E1 component N-terminal" evidence="8">
    <location>
        <begin position="3"/>
        <end position="23"/>
    </location>
</feature>
<dbReference type="GO" id="GO:0006099">
    <property type="term" value="P:tricarboxylic acid cycle"/>
    <property type="evidence" value="ECO:0007669"/>
    <property type="project" value="TreeGrafter"/>
</dbReference>
<dbReference type="InterPro" id="IPR029061">
    <property type="entry name" value="THDP-binding"/>
</dbReference>
<proteinExistence type="inferred from homology"/>
<sequence length="278" mass="31289">SLKRDPSSVHASWDAYFKNVEAGCGPGQAFQAPPLSSCGPISLRPVSPSIGVALPPRPYIVLLIISRSNYSSDPTRLVVTTSLIWTLWESNSADLDDTVPPELELSFYGLSDADLDRQFLLPPTTYIGGEEKILTLREIVNRLKSIYCNKTGIEYMHLTNFEQQEWIRKRFEAPKATELSHDQKKVLFKRLIRSTKFEEFLAKKWPSEKRFGLEGCEVLIPAIKQVIDTSSSLGVDSVVIGMPHRGRLNVLANVCRQPLSTILSSSPLWNQLMRDRET</sequence>
<evidence type="ECO:0000256" key="5">
    <source>
        <dbReference type="ARBA" id="ARBA00037426"/>
    </source>
</evidence>
<keyword evidence="4" id="KW-0786">Thiamine pyrophosphate</keyword>
<protein>
    <recommendedName>
        <fullName evidence="6">2-oxoglutarate dehydrogenase, mitochondrial</fullName>
    </recommendedName>
    <alternativeName>
        <fullName evidence="7">2-oxoglutarate dehydrogenase complex component E1</fullName>
    </alternativeName>
</protein>
<evidence type="ECO:0000313" key="9">
    <source>
        <dbReference type="EMBL" id="GMS95707.1"/>
    </source>
</evidence>
<keyword evidence="10" id="KW-1185">Reference proteome</keyword>
<name>A0AAV5TN75_9BILA</name>
<comment type="cofactor">
    <cofactor evidence="1">
        <name>thiamine diphosphate</name>
        <dbReference type="ChEBI" id="CHEBI:58937"/>
    </cofactor>
</comment>
<organism evidence="9 10">
    <name type="scientific">Pristionchus entomophagus</name>
    <dbReference type="NCBI Taxonomy" id="358040"/>
    <lineage>
        <taxon>Eukaryota</taxon>
        <taxon>Metazoa</taxon>
        <taxon>Ecdysozoa</taxon>
        <taxon>Nematoda</taxon>
        <taxon>Chromadorea</taxon>
        <taxon>Rhabditida</taxon>
        <taxon>Rhabditina</taxon>
        <taxon>Diplogasteromorpha</taxon>
        <taxon>Diplogasteroidea</taxon>
        <taxon>Neodiplogasteridae</taxon>
        <taxon>Pristionchus</taxon>
    </lineage>
</organism>
<gene>
    <name evidence="9" type="ORF">PENTCL1PPCAC_17881</name>
</gene>